<reference evidence="1 2" key="1">
    <citation type="journal article" date="2022" name="Allergy">
        <title>Genome assembly and annotation of Periplaneta americana reveal a comprehensive cockroach allergen profile.</title>
        <authorList>
            <person name="Wang L."/>
            <person name="Xiong Q."/>
            <person name="Saelim N."/>
            <person name="Wang L."/>
            <person name="Nong W."/>
            <person name="Wan A.T."/>
            <person name="Shi M."/>
            <person name="Liu X."/>
            <person name="Cao Q."/>
            <person name="Hui J.H.L."/>
            <person name="Sookrung N."/>
            <person name="Leung T.F."/>
            <person name="Tungtrongchitr A."/>
            <person name="Tsui S.K.W."/>
        </authorList>
    </citation>
    <scope>NUCLEOTIDE SEQUENCE [LARGE SCALE GENOMIC DNA]</scope>
    <source>
        <strain evidence="1">PWHHKU_190912</strain>
    </source>
</reference>
<dbReference type="Proteomes" id="UP001148838">
    <property type="component" value="Unassembled WGS sequence"/>
</dbReference>
<proteinExistence type="predicted"/>
<gene>
    <name evidence="1" type="ORF">ANN_09514</name>
</gene>
<name>A0ABQ8TLW3_PERAM</name>
<dbReference type="EMBL" id="JAJSOF020000005">
    <property type="protein sequence ID" value="KAJ4447507.1"/>
    <property type="molecule type" value="Genomic_DNA"/>
</dbReference>
<sequence length="178" mass="20166">MGTRCRPVCTVMQQGEIESIPASSYESTTVHCVFRSYPPYLEAVSSICNLRMHHDMVIGTYNTWSMWLIEFLEVTIQSPIEYSGVHVYSYGLPIPAVTKITTDLAADIPLETRQELWYQHDGVPPHITFLNDRHVSWLHPQLEGPEFECSGPQLEGPEFEYSGLSLESVVRDTVNSSD</sequence>
<evidence type="ECO:0000313" key="2">
    <source>
        <dbReference type="Proteomes" id="UP001148838"/>
    </source>
</evidence>
<evidence type="ECO:0000313" key="1">
    <source>
        <dbReference type="EMBL" id="KAJ4447507.1"/>
    </source>
</evidence>
<organism evidence="1 2">
    <name type="scientific">Periplaneta americana</name>
    <name type="common">American cockroach</name>
    <name type="synonym">Blatta americana</name>
    <dbReference type="NCBI Taxonomy" id="6978"/>
    <lineage>
        <taxon>Eukaryota</taxon>
        <taxon>Metazoa</taxon>
        <taxon>Ecdysozoa</taxon>
        <taxon>Arthropoda</taxon>
        <taxon>Hexapoda</taxon>
        <taxon>Insecta</taxon>
        <taxon>Pterygota</taxon>
        <taxon>Neoptera</taxon>
        <taxon>Polyneoptera</taxon>
        <taxon>Dictyoptera</taxon>
        <taxon>Blattodea</taxon>
        <taxon>Blattoidea</taxon>
        <taxon>Blattidae</taxon>
        <taxon>Blattinae</taxon>
        <taxon>Periplaneta</taxon>
    </lineage>
</organism>
<comment type="caution">
    <text evidence="1">The sequence shown here is derived from an EMBL/GenBank/DDBJ whole genome shotgun (WGS) entry which is preliminary data.</text>
</comment>
<keyword evidence="2" id="KW-1185">Reference proteome</keyword>
<accession>A0ABQ8TLW3</accession>
<protein>
    <submittedName>
        <fullName evidence="1">Uncharacterized protein</fullName>
    </submittedName>
</protein>